<evidence type="ECO:0000313" key="3">
    <source>
        <dbReference type="Proteomes" id="UP000270296"/>
    </source>
</evidence>
<dbReference type="EMBL" id="UZAM01011728">
    <property type="protein sequence ID" value="VDP17893.1"/>
    <property type="molecule type" value="Genomic_DNA"/>
</dbReference>
<proteinExistence type="inferred from homology"/>
<name>A0A183IY60_9BILA</name>
<accession>A0A183IY60</accession>
<evidence type="ECO:0000313" key="4">
    <source>
        <dbReference type="WBParaSite" id="SBAD_0000886901-mRNA-1"/>
    </source>
</evidence>
<dbReference type="Pfam" id="PF00995">
    <property type="entry name" value="Sec1"/>
    <property type="match status" value="1"/>
</dbReference>
<dbReference type="InterPro" id="IPR036045">
    <property type="entry name" value="Sec1-like_sf"/>
</dbReference>
<organism evidence="4">
    <name type="scientific">Soboliphyme baturini</name>
    <dbReference type="NCBI Taxonomy" id="241478"/>
    <lineage>
        <taxon>Eukaryota</taxon>
        <taxon>Metazoa</taxon>
        <taxon>Ecdysozoa</taxon>
        <taxon>Nematoda</taxon>
        <taxon>Enoplea</taxon>
        <taxon>Dorylaimia</taxon>
        <taxon>Dioctophymatida</taxon>
        <taxon>Dioctophymatoidea</taxon>
        <taxon>Soboliphymatidae</taxon>
        <taxon>Soboliphyme</taxon>
    </lineage>
</organism>
<reference evidence="4" key="1">
    <citation type="submission" date="2016-06" db="UniProtKB">
        <authorList>
            <consortium name="WormBaseParasite"/>
        </authorList>
    </citation>
    <scope>IDENTIFICATION</scope>
</reference>
<dbReference type="GO" id="GO:0016192">
    <property type="term" value="P:vesicle-mediated transport"/>
    <property type="evidence" value="ECO:0007669"/>
    <property type="project" value="InterPro"/>
</dbReference>
<dbReference type="SUPFAM" id="SSF56815">
    <property type="entry name" value="Sec1/munc18-like (SM) proteins"/>
    <property type="match status" value="1"/>
</dbReference>
<evidence type="ECO:0000256" key="1">
    <source>
        <dbReference type="ARBA" id="ARBA00009884"/>
    </source>
</evidence>
<protein>
    <submittedName>
        <fullName evidence="4">DUF5615 domain-containing protein</fullName>
    </submittedName>
</protein>
<dbReference type="AlphaFoldDB" id="A0A183IY60"/>
<dbReference type="Proteomes" id="UP000270296">
    <property type="component" value="Unassembled WGS sequence"/>
</dbReference>
<dbReference type="PANTHER" id="PTHR11679">
    <property type="entry name" value="VESICLE PROTEIN SORTING-ASSOCIATED"/>
    <property type="match status" value="1"/>
</dbReference>
<sequence>MLNFNQPLPDTVGVEPTWKVLVFDNFGQDILSPLFTVKELRERGVTLHLHLNGHREILSDVSCIYFIEANEENIRAVCQVVCKVEVFAALRCDVLVEYTHRVIVLYIAVSLPVQIEQHFGRSEILAIRICVILSFNKRRLFERMIT</sequence>
<reference evidence="2 3" key="2">
    <citation type="submission" date="2018-11" db="EMBL/GenBank/DDBJ databases">
        <authorList>
            <consortium name="Pathogen Informatics"/>
        </authorList>
    </citation>
    <scope>NUCLEOTIDE SEQUENCE [LARGE SCALE GENOMIC DNA]</scope>
</reference>
<dbReference type="InterPro" id="IPR043154">
    <property type="entry name" value="Sec-1-like_dom1"/>
</dbReference>
<dbReference type="Gene3D" id="3.40.50.2060">
    <property type="match status" value="1"/>
</dbReference>
<dbReference type="InterPro" id="IPR001619">
    <property type="entry name" value="Sec1-like"/>
</dbReference>
<dbReference type="WBParaSite" id="SBAD_0000886901-mRNA-1">
    <property type="protein sequence ID" value="SBAD_0000886901-mRNA-1"/>
    <property type="gene ID" value="SBAD_0000886901"/>
</dbReference>
<comment type="similarity">
    <text evidence="1">Belongs to the STXBP/unc-18/SEC1 family.</text>
</comment>
<keyword evidence="3" id="KW-1185">Reference proteome</keyword>
<dbReference type="OrthoDB" id="10251230at2759"/>
<evidence type="ECO:0000313" key="2">
    <source>
        <dbReference type="EMBL" id="VDP17893.1"/>
    </source>
</evidence>
<gene>
    <name evidence="2" type="ORF">SBAD_LOCUS8557</name>
</gene>